<dbReference type="Proteomes" id="UP000589738">
    <property type="component" value="Unassembled WGS sequence"/>
</dbReference>
<organism evidence="1 2">
    <name type="scientific">Chryseobacterium shigense</name>
    <dbReference type="NCBI Taxonomy" id="297244"/>
    <lineage>
        <taxon>Bacteria</taxon>
        <taxon>Pseudomonadati</taxon>
        <taxon>Bacteroidota</taxon>
        <taxon>Flavobacteriia</taxon>
        <taxon>Flavobacteriales</taxon>
        <taxon>Weeksellaceae</taxon>
        <taxon>Chryseobacterium group</taxon>
        <taxon>Chryseobacterium</taxon>
    </lineage>
</organism>
<dbReference type="EMBL" id="JACHLC010000006">
    <property type="protein sequence ID" value="MBB6372517.1"/>
    <property type="molecule type" value="Genomic_DNA"/>
</dbReference>
<gene>
    <name evidence="1" type="ORF">HNP36_003633</name>
</gene>
<evidence type="ECO:0000313" key="1">
    <source>
        <dbReference type="EMBL" id="MBB6372517.1"/>
    </source>
</evidence>
<dbReference type="AlphaFoldDB" id="A0A841N7F6"/>
<proteinExistence type="predicted"/>
<evidence type="ECO:0000313" key="2">
    <source>
        <dbReference type="Proteomes" id="UP000589738"/>
    </source>
</evidence>
<reference evidence="1 2" key="1">
    <citation type="submission" date="2020-08" db="EMBL/GenBank/DDBJ databases">
        <title>Functional genomics of gut bacteria from endangered species of beetles.</title>
        <authorList>
            <person name="Carlos-Shanley C."/>
        </authorList>
    </citation>
    <scope>NUCLEOTIDE SEQUENCE [LARGE SCALE GENOMIC DNA]</scope>
    <source>
        <strain evidence="1 2">S00136</strain>
    </source>
</reference>
<accession>A0A841N7F6</accession>
<protein>
    <submittedName>
        <fullName evidence="1">Uncharacterized protein</fullName>
    </submittedName>
</protein>
<sequence>MYFLYITLLKPLFVLVSCKCGKLLQLKLSQLVFTPFKIVSFFRTLSLVLYKKPALIECEYVSDVNAKNTRS</sequence>
<keyword evidence="2" id="KW-1185">Reference proteome</keyword>
<name>A0A841N7F6_9FLAO</name>
<comment type="caution">
    <text evidence="1">The sequence shown here is derived from an EMBL/GenBank/DDBJ whole genome shotgun (WGS) entry which is preliminary data.</text>
</comment>